<dbReference type="GO" id="GO:0005662">
    <property type="term" value="C:DNA replication factor A complex"/>
    <property type="evidence" value="ECO:0007669"/>
    <property type="project" value="TreeGrafter"/>
</dbReference>
<evidence type="ECO:0000313" key="10">
    <source>
        <dbReference type="Proteomes" id="UP001303647"/>
    </source>
</evidence>
<comment type="subcellular location">
    <subcellularLocation>
        <location evidence="1">Nucleus</location>
    </subcellularLocation>
</comment>
<keyword evidence="4" id="KW-0238">DNA-binding</keyword>
<dbReference type="PIRSF" id="PIRSF036949">
    <property type="entry name" value="RPA32"/>
    <property type="match status" value="1"/>
</dbReference>
<evidence type="ECO:0000256" key="5">
    <source>
        <dbReference type="ARBA" id="ARBA00023242"/>
    </source>
</evidence>
<feature type="region of interest" description="Disordered" evidence="6">
    <location>
        <begin position="1"/>
        <end position="46"/>
    </location>
</feature>
<feature type="compositionally biased region" description="Gly residues" evidence="6">
    <location>
        <begin position="13"/>
        <end position="23"/>
    </location>
</feature>
<evidence type="ECO:0000259" key="8">
    <source>
        <dbReference type="Pfam" id="PF08784"/>
    </source>
</evidence>
<feature type="compositionally biased region" description="Low complexity" evidence="6">
    <location>
        <begin position="177"/>
        <end position="187"/>
    </location>
</feature>
<dbReference type="AlphaFoldDB" id="A0AAN7D055"/>
<dbReference type="SUPFAM" id="SSF50249">
    <property type="entry name" value="Nucleic acid-binding proteins"/>
    <property type="match status" value="1"/>
</dbReference>
<dbReference type="Gene3D" id="2.40.50.140">
    <property type="entry name" value="Nucleic acid-binding proteins"/>
    <property type="match status" value="1"/>
</dbReference>
<feature type="domain" description="Replication protein A C-terminal" evidence="8">
    <location>
        <begin position="167"/>
        <end position="277"/>
    </location>
</feature>
<evidence type="ECO:0000256" key="2">
    <source>
        <dbReference type="ARBA" id="ARBA00007815"/>
    </source>
</evidence>
<dbReference type="GO" id="GO:0006260">
    <property type="term" value="P:DNA replication"/>
    <property type="evidence" value="ECO:0007669"/>
    <property type="project" value="UniProtKB-KW"/>
</dbReference>
<gene>
    <name evidence="9" type="ORF">C7999DRAFT_27981</name>
</gene>
<evidence type="ECO:0000259" key="7">
    <source>
        <dbReference type="Pfam" id="PF01336"/>
    </source>
</evidence>
<dbReference type="GO" id="GO:0000724">
    <property type="term" value="P:double-strand break repair via homologous recombination"/>
    <property type="evidence" value="ECO:0007669"/>
    <property type="project" value="TreeGrafter"/>
</dbReference>
<sequence length="284" mass="29829">MTSYGGYQRTGYGAQGGDDGGGFMSASQQGSQGGSGSGQRNSGDDTLRPVTIKQLIDWKEAFPNADPAIDGLPTSQVTLIGQVRSAAQQAVNVTFRIDDGTGQIEVKKWFDADKPHSMPHFDTDTYVRIYGRLQTYNGKHHVLAHSIRAIVDFNEVNYHLLEATYVHLALTRGAGAASGNAGQQQQGDGDDSMFVDGGYGAGGGGGEGGTSGSVQARLALCSKNARTIFSCLANAPGTDGMHLTRVASATGLSPKDVMAGAEELVAQGVIYTTQDDETWAILDF</sequence>
<dbReference type="GO" id="GO:0003697">
    <property type="term" value="F:single-stranded DNA binding"/>
    <property type="evidence" value="ECO:0007669"/>
    <property type="project" value="TreeGrafter"/>
</dbReference>
<dbReference type="InterPro" id="IPR036390">
    <property type="entry name" value="WH_DNA-bd_sf"/>
</dbReference>
<evidence type="ECO:0000313" key="9">
    <source>
        <dbReference type="EMBL" id="KAK4251564.1"/>
    </source>
</evidence>
<dbReference type="InterPro" id="IPR004365">
    <property type="entry name" value="NA-bd_OB_tRNA"/>
</dbReference>
<dbReference type="InterPro" id="IPR014892">
    <property type="entry name" value="RPA_C"/>
</dbReference>
<keyword evidence="3" id="KW-0235">DNA replication</keyword>
<comment type="caution">
    <text evidence="9">The sequence shown here is derived from an EMBL/GenBank/DDBJ whole genome shotgun (WGS) entry which is preliminary data.</text>
</comment>
<dbReference type="GO" id="GO:0006289">
    <property type="term" value="P:nucleotide-excision repair"/>
    <property type="evidence" value="ECO:0007669"/>
    <property type="project" value="TreeGrafter"/>
</dbReference>
<protein>
    <submittedName>
        <fullName evidence="9">Uncharacterized protein</fullName>
    </submittedName>
</protein>
<evidence type="ECO:0000256" key="3">
    <source>
        <dbReference type="ARBA" id="ARBA00022705"/>
    </source>
</evidence>
<name>A0AAN7D055_9PEZI</name>
<keyword evidence="10" id="KW-1185">Reference proteome</keyword>
<evidence type="ECO:0000256" key="6">
    <source>
        <dbReference type="SAM" id="MobiDB-lite"/>
    </source>
</evidence>
<dbReference type="Proteomes" id="UP001303647">
    <property type="component" value="Unassembled WGS sequence"/>
</dbReference>
<accession>A0AAN7D055</accession>
<dbReference type="InterPro" id="IPR036388">
    <property type="entry name" value="WH-like_DNA-bd_sf"/>
</dbReference>
<dbReference type="Pfam" id="PF01336">
    <property type="entry name" value="tRNA_anti-codon"/>
    <property type="match status" value="1"/>
</dbReference>
<evidence type="ECO:0000256" key="4">
    <source>
        <dbReference type="ARBA" id="ARBA00023125"/>
    </source>
</evidence>
<feature type="region of interest" description="Disordered" evidence="6">
    <location>
        <begin position="177"/>
        <end position="200"/>
    </location>
</feature>
<feature type="domain" description="OB" evidence="7">
    <location>
        <begin position="77"/>
        <end position="148"/>
    </location>
</feature>
<reference evidence="9" key="2">
    <citation type="submission" date="2023-05" db="EMBL/GenBank/DDBJ databases">
        <authorList>
            <consortium name="Lawrence Berkeley National Laboratory"/>
            <person name="Steindorff A."/>
            <person name="Hensen N."/>
            <person name="Bonometti L."/>
            <person name="Westerberg I."/>
            <person name="Brannstrom I.O."/>
            <person name="Guillou S."/>
            <person name="Cros-Aarteil S."/>
            <person name="Calhoun S."/>
            <person name="Haridas S."/>
            <person name="Kuo A."/>
            <person name="Mondo S."/>
            <person name="Pangilinan J."/>
            <person name="Riley R."/>
            <person name="Labutti K."/>
            <person name="Andreopoulos B."/>
            <person name="Lipzen A."/>
            <person name="Chen C."/>
            <person name="Yanf M."/>
            <person name="Daum C."/>
            <person name="Ng V."/>
            <person name="Clum A."/>
            <person name="Ohm R."/>
            <person name="Martin F."/>
            <person name="Silar P."/>
            <person name="Natvig D."/>
            <person name="Lalanne C."/>
            <person name="Gautier V."/>
            <person name="Ament-Velasquez S.L."/>
            <person name="Kruys A."/>
            <person name="Hutchinson M.I."/>
            <person name="Powell A.J."/>
            <person name="Barry K."/>
            <person name="Miller A.N."/>
            <person name="Grigoriev I.V."/>
            <person name="Debuchy R."/>
            <person name="Gladieux P."/>
            <person name="Thoren M.H."/>
            <person name="Johannesson H."/>
        </authorList>
    </citation>
    <scope>NUCLEOTIDE SEQUENCE</scope>
    <source>
        <strain evidence="9">CBS 359.72</strain>
    </source>
</reference>
<dbReference type="Pfam" id="PF08784">
    <property type="entry name" value="RPA_C"/>
    <property type="match status" value="1"/>
</dbReference>
<comment type="similarity">
    <text evidence="2">Belongs to the replication factor A protein 2 family.</text>
</comment>
<dbReference type="Gene3D" id="1.10.10.10">
    <property type="entry name" value="Winged helix-like DNA-binding domain superfamily/Winged helix DNA-binding domain"/>
    <property type="match status" value="1"/>
</dbReference>
<keyword evidence="5" id="KW-0539">Nucleus</keyword>
<dbReference type="InterPro" id="IPR012340">
    <property type="entry name" value="NA-bd_OB-fold"/>
</dbReference>
<organism evidence="9 10">
    <name type="scientific">Corynascus novoguineensis</name>
    <dbReference type="NCBI Taxonomy" id="1126955"/>
    <lineage>
        <taxon>Eukaryota</taxon>
        <taxon>Fungi</taxon>
        <taxon>Dikarya</taxon>
        <taxon>Ascomycota</taxon>
        <taxon>Pezizomycotina</taxon>
        <taxon>Sordariomycetes</taxon>
        <taxon>Sordariomycetidae</taxon>
        <taxon>Sordariales</taxon>
        <taxon>Chaetomiaceae</taxon>
        <taxon>Corynascus</taxon>
    </lineage>
</organism>
<dbReference type="GO" id="GO:0035861">
    <property type="term" value="C:site of double-strand break"/>
    <property type="evidence" value="ECO:0007669"/>
    <property type="project" value="TreeGrafter"/>
</dbReference>
<dbReference type="CDD" id="cd04478">
    <property type="entry name" value="RPA2_DBD_D"/>
    <property type="match status" value="1"/>
</dbReference>
<reference evidence="9" key="1">
    <citation type="journal article" date="2023" name="Mol. Phylogenet. Evol.">
        <title>Genome-scale phylogeny and comparative genomics of the fungal order Sordariales.</title>
        <authorList>
            <person name="Hensen N."/>
            <person name="Bonometti L."/>
            <person name="Westerberg I."/>
            <person name="Brannstrom I.O."/>
            <person name="Guillou S."/>
            <person name="Cros-Aarteil S."/>
            <person name="Calhoun S."/>
            <person name="Haridas S."/>
            <person name="Kuo A."/>
            <person name="Mondo S."/>
            <person name="Pangilinan J."/>
            <person name="Riley R."/>
            <person name="LaButti K."/>
            <person name="Andreopoulos B."/>
            <person name="Lipzen A."/>
            <person name="Chen C."/>
            <person name="Yan M."/>
            <person name="Daum C."/>
            <person name="Ng V."/>
            <person name="Clum A."/>
            <person name="Steindorff A."/>
            <person name="Ohm R.A."/>
            <person name="Martin F."/>
            <person name="Silar P."/>
            <person name="Natvig D.O."/>
            <person name="Lalanne C."/>
            <person name="Gautier V."/>
            <person name="Ament-Velasquez S.L."/>
            <person name="Kruys A."/>
            <person name="Hutchinson M.I."/>
            <person name="Powell A.J."/>
            <person name="Barry K."/>
            <person name="Miller A.N."/>
            <person name="Grigoriev I.V."/>
            <person name="Debuchy R."/>
            <person name="Gladieux P."/>
            <person name="Hiltunen Thoren M."/>
            <person name="Johannesson H."/>
        </authorList>
    </citation>
    <scope>NUCLEOTIDE SEQUENCE</scope>
    <source>
        <strain evidence="9">CBS 359.72</strain>
    </source>
</reference>
<proteinExistence type="inferred from homology"/>
<dbReference type="EMBL" id="MU857605">
    <property type="protein sequence ID" value="KAK4251564.1"/>
    <property type="molecule type" value="Genomic_DNA"/>
</dbReference>
<dbReference type="SUPFAM" id="SSF46785">
    <property type="entry name" value="Winged helix' DNA-binding domain"/>
    <property type="match status" value="1"/>
</dbReference>
<dbReference type="InterPro" id="IPR014646">
    <property type="entry name" value="Rfa2/RPA32"/>
</dbReference>
<evidence type="ECO:0000256" key="1">
    <source>
        <dbReference type="ARBA" id="ARBA00004123"/>
    </source>
</evidence>
<dbReference type="InterPro" id="IPR040260">
    <property type="entry name" value="RFA2-like"/>
</dbReference>
<dbReference type="PANTHER" id="PTHR13989:SF16">
    <property type="entry name" value="REPLICATION PROTEIN A2"/>
    <property type="match status" value="1"/>
</dbReference>
<dbReference type="GO" id="GO:0000781">
    <property type="term" value="C:chromosome, telomeric region"/>
    <property type="evidence" value="ECO:0007669"/>
    <property type="project" value="TreeGrafter"/>
</dbReference>
<dbReference type="PANTHER" id="PTHR13989">
    <property type="entry name" value="REPLICATION PROTEIN A-RELATED"/>
    <property type="match status" value="1"/>
</dbReference>